<evidence type="ECO:0000313" key="3">
    <source>
        <dbReference type="EMBL" id="MFH4974542.1"/>
    </source>
</evidence>
<feature type="domain" description="SprT-like" evidence="2">
    <location>
        <begin position="362"/>
        <end position="515"/>
    </location>
</feature>
<reference evidence="3 4" key="1">
    <citation type="submission" date="2024-08" db="EMBL/GenBank/DDBJ databases">
        <title>Gnathostoma spinigerum genome.</title>
        <authorList>
            <person name="Gonzalez-Bertolin B."/>
            <person name="Monzon S."/>
            <person name="Zaballos A."/>
            <person name="Jimenez P."/>
            <person name="Dekumyoy P."/>
            <person name="Varona S."/>
            <person name="Cuesta I."/>
            <person name="Sumanam S."/>
            <person name="Adisakwattana P."/>
            <person name="Gasser R.B."/>
            <person name="Hernandez-Gonzalez A."/>
            <person name="Young N.D."/>
            <person name="Perteguer M.J."/>
        </authorList>
    </citation>
    <scope>NUCLEOTIDE SEQUENCE [LARGE SCALE GENOMIC DNA]</scope>
    <source>
        <strain evidence="3">AL3</strain>
        <tissue evidence="3">Liver</tissue>
    </source>
</reference>
<dbReference type="AlphaFoldDB" id="A0ABD6EDG9"/>
<feature type="region of interest" description="Disordered" evidence="1">
    <location>
        <begin position="28"/>
        <end position="56"/>
    </location>
</feature>
<dbReference type="InterPro" id="IPR006640">
    <property type="entry name" value="SprT-like_domain"/>
</dbReference>
<dbReference type="Proteomes" id="UP001608902">
    <property type="component" value="Unassembled WGS sequence"/>
</dbReference>
<organism evidence="3 4">
    <name type="scientific">Gnathostoma spinigerum</name>
    <dbReference type="NCBI Taxonomy" id="75299"/>
    <lineage>
        <taxon>Eukaryota</taxon>
        <taxon>Metazoa</taxon>
        <taxon>Ecdysozoa</taxon>
        <taxon>Nematoda</taxon>
        <taxon>Chromadorea</taxon>
        <taxon>Rhabditida</taxon>
        <taxon>Spirurina</taxon>
        <taxon>Gnathostomatomorpha</taxon>
        <taxon>Gnathostomatoidea</taxon>
        <taxon>Gnathostomatidae</taxon>
        <taxon>Gnathostoma</taxon>
    </lineage>
</organism>
<dbReference type="PANTHER" id="PTHR23099">
    <property type="entry name" value="TRANSCRIPTIONAL REGULATOR"/>
    <property type="match status" value="1"/>
</dbReference>
<name>A0ABD6EDG9_9BILA</name>
<dbReference type="SMART" id="SM00731">
    <property type="entry name" value="SprT"/>
    <property type="match status" value="1"/>
</dbReference>
<feature type="compositionally biased region" description="Low complexity" evidence="1">
    <location>
        <begin position="111"/>
        <end position="122"/>
    </location>
</feature>
<keyword evidence="4" id="KW-1185">Reference proteome</keyword>
<dbReference type="EMBL" id="JBGFUD010000446">
    <property type="protein sequence ID" value="MFH4974542.1"/>
    <property type="molecule type" value="Genomic_DNA"/>
</dbReference>
<accession>A0ABD6EDG9</accession>
<dbReference type="PANTHER" id="PTHR23099:SF0">
    <property type="entry name" value="GERM CELL NUCLEAR ACIDIC PROTEIN"/>
    <property type="match status" value="1"/>
</dbReference>
<feature type="compositionally biased region" description="Basic and acidic residues" evidence="1">
    <location>
        <begin position="280"/>
        <end position="292"/>
    </location>
</feature>
<evidence type="ECO:0000313" key="4">
    <source>
        <dbReference type="Proteomes" id="UP001608902"/>
    </source>
</evidence>
<gene>
    <name evidence="3" type="ORF">AB6A40_001251</name>
</gene>
<feature type="compositionally biased region" description="Acidic residues" evidence="1">
    <location>
        <begin position="252"/>
        <end position="268"/>
    </location>
</feature>
<dbReference type="Pfam" id="PF10263">
    <property type="entry name" value="SprT-like"/>
    <property type="match status" value="1"/>
</dbReference>
<feature type="region of interest" description="Disordered" evidence="1">
    <location>
        <begin position="185"/>
        <end position="207"/>
    </location>
</feature>
<evidence type="ECO:0000256" key="1">
    <source>
        <dbReference type="SAM" id="MobiDB-lite"/>
    </source>
</evidence>
<proteinExistence type="predicted"/>
<feature type="compositionally biased region" description="Polar residues" evidence="1">
    <location>
        <begin position="33"/>
        <end position="56"/>
    </location>
</feature>
<comment type="caution">
    <text evidence="3">The sequence shown here is derived from an EMBL/GenBank/DDBJ whole genome shotgun (WGS) entry which is preliminary data.</text>
</comment>
<feature type="compositionally biased region" description="Low complexity" evidence="1">
    <location>
        <begin position="70"/>
        <end position="88"/>
    </location>
</feature>
<sequence length="583" mass="66404">MSRHYRRIILEDSSDSSMLSVSNISRNLAEGDQCSSMEDSDANSVNMKESSQLLQNMSIQEDSIKHCKNAATSPRLSSSSALESANTEDTYEEDSFVVKDSSDEYGEDSISDSFSSASIPLSTPSTRVLPPRRVKPGFAHSTPLRNHLLEKSALDSIRNDESRQVLLELYPELVKSSAVSSISKSPKKSVFKEEQKENIGSSSSDESLDKYLDTLRNESRMRSEHEFASENEDLKNFIVSDSESLPDHSFSDVDEEEEREESLLDLDDLIGHRDKRSLKNKSESDSENDKRQLNIVTSPPSDTKDVIRVNLRELFAQPTPRTKHIKVLCDEERFLLALSSAEHYHKDAELFVRSRSFAHVREQLTNKLFAIFRRSCFEEKLDADMRIEWNPRLLKTAGRCRCLPNYVSTVELSTKVCNTPERVRDTLIHELCHAAVWAIDRFPNGRHGPVWKYWVNKCKKVFPSLPPIERCHNYKIDAKFLYICNGCGQTVRRHTKSLDTTKKICGICRGRFELKTKNGKTLKQGQPNKFALFVKANYASERKPGVNHRDVMKILSQRFKTESIEVDQLSVDMSSVSIAVLED</sequence>
<feature type="region of interest" description="Disordered" evidence="1">
    <location>
        <begin position="70"/>
        <end position="141"/>
    </location>
</feature>
<evidence type="ECO:0000259" key="2">
    <source>
        <dbReference type="SMART" id="SM00731"/>
    </source>
</evidence>
<feature type="region of interest" description="Disordered" evidence="1">
    <location>
        <begin position="245"/>
        <end position="301"/>
    </location>
</feature>
<protein>
    <recommendedName>
        <fullName evidence="2">SprT-like domain-containing protein</fullName>
    </recommendedName>
</protein>
<dbReference type="GO" id="GO:0006974">
    <property type="term" value="P:DNA damage response"/>
    <property type="evidence" value="ECO:0007669"/>
    <property type="project" value="UniProtKB-ARBA"/>
</dbReference>